<protein>
    <recommendedName>
        <fullName evidence="5">Flagellar hook-length control protein-like C-terminal domain-containing protein</fullName>
    </recommendedName>
</protein>
<evidence type="ECO:0000256" key="2">
    <source>
        <dbReference type="ARBA" id="ARBA00009149"/>
    </source>
</evidence>
<dbReference type="Gene3D" id="3.30.750.140">
    <property type="match status" value="1"/>
</dbReference>
<dbReference type="RefSeq" id="WP_069312488.1">
    <property type="nucleotide sequence ID" value="NZ_MDTU01000001.1"/>
</dbReference>
<evidence type="ECO:0000256" key="1">
    <source>
        <dbReference type="ARBA" id="ARBA00003944"/>
    </source>
</evidence>
<dbReference type="PANTHER" id="PTHR37533">
    <property type="entry name" value="FLAGELLAR HOOK-LENGTH CONTROL PROTEIN"/>
    <property type="match status" value="1"/>
</dbReference>
<dbReference type="PRINTS" id="PR01007">
    <property type="entry name" value="FLGHOOKFLIK"/>
</dbReference>
<keyword evidence="3" id="KW-1005">Bacterial flagellum biogenesis</keyword>
<dbReference type="Pfam" id="PF02120">
    <property type="entry name" value="Flg_hook"/>
    <property type="match status" value="1"/>
</dbReference>
<keyword evidence="7" id="KW-1185">Reference proteome</keyword>
<proteinExistence type="inferred from homology"/>
<dbReference type="InterPro" id="IPR001635">
    <property type="entry name" value="Flag_hook_Flik"/>
</dbReference>
<feature type="region of interest" description="Disordered" evidence="4">
    <location>
        <begin position="408"/>
        <end position="443"/>
    </location>
</feature>
<dbReference type="CDD" id="cd17470">
    <property type="entry name" value="T3SS_Flik_C"/>
    <property type="match status" value="1"/>
</dbReference>
<feature type="compositionally biased region" description="Polar residues" evidence="4">
    <location>
        <begin position="413"/>
        <end position="427"/>
    </location>
</feature>
<dbReference type="InterPro" id="IPR021136">
    <property type="entry name" value="Flagellar_hook_control-like_C"/>
</dbReference>
<evidence type="ECO:0000256" key="4">
    <source>
        <dbReference type="SAM" id="MobiDB-lite"/>
    </source>
</evidence>
<dbReference type="Proteomes" id="UP000094329">
    <property type="component" value="Unassembled WGS sequence"/>
</dbReference>
<name>A0ABX3A1E4_9GAMM</name>
<dbReference type="EMBL" id="MDTU01000001">
    <property type="protein sequence ID" value="ODN42691.1"/>
    <property type="molecule type" value="Genomic_DNA"/>
</dbReference>
<evidence type="ECO:0000313" key="6">
    <source>
        <dbReference type="EMBL" id="ODN42691.1"/>
    </source>
</evidence>
<dbReference type="PANTHER" id="PTHR37533:SF2">
    <property type="entry name" value="FLAGELLAR HOOK-LENGTH CONTROL PROTEIN"/>
    <property type="match status" value="1"/>
</dbReference>
<evidence type="ECO:0000313" key="7">
    <source>
        <dbReference type="Proteomes" id="UP000094329"/>
    </source>
</evidence>
<comment type="caution">
    <text evidence="6">The sequence shown here is derived from an EMBL/GenBank/DDBJ whole genome shotgun (WGS) entry which is preliminary data.</text>
</comment>
<gene>
    <name evidence="6" type="ORF">BGC07_06855</name>
</gene>
<dbReference type="InterPro" id="IPR038610">
    <property type="entry name" value="FliK-like_C_sf"/>
</dbReference>
<reference evidence="6 7" key="1">
    <citation type="submission" date="2016-08" db="EMBL/GenBank/DDBJ databases">
        <title>Draft genome sequence of Candidatus Piscirickettsia litoralis, from seawater.</title>
        <authorList>
            <person name="Wan X."/>
            <person name="Lee A.J."/>
            <person name="Hou S."/>
            <person name="Donachie S.P."/>
        </authorList>
    </citation>
    <scope>NUCLEOTIDE SEQUENCE [LARGE SCALE GENOMIC DNA]</scope>
    <source>
        <strain evidence="6 7">Y2</strain>
    </source>
</reference>
<feature type="domain" description="Flagellar hook-length control protein-like C-terminal" evidence="5">
    <location>
        <begin position="334"/>
        <end position="414"/>
    </location>
</feature>
<comment type="function">
    <text evidence="1">Controls the length of the flagellar hook.</text>
</comment>
<dbReference type="InterPro" id="IPR052563">
    <property type="entry name" value="FliK"/>
</dbReference>
<organism evidence="6 7">
    <name type="scientific">Piscirickettsia litoralis</name>
    <dbReference type="NCBI Taxonomy" id="1891921"/>
    <lineage>
        <taxon>Bacteria</taxon>
        <taxon>Pseudomonadati</taxon>
        <taxon>Pseudomonadota</taxon>
        <taxon>Gammaproteobacteria</taxon>
        <taxon>Thiotrichales</taxon>
        <taxon>Piscirickettsiaceae</taxon>
        <taxon>Piscirickettsia</taxon>
    </lineage>
</organism>
<evidence type="ECO:0000259" key="5">
    <source>
        <dbReference type="Pfam" id="PF02120"/>
    </source>
</evidence>
<accession>A0ABX3A1E4</accession>
<comment type="similarity">
    <text evidence="2">Belongs to the FliK family.</text>
</comment>
<sequence length="462" mass="50877">MITINQPSALDLIGVASAEVVTGEALSIETNDFSQLVDAALGEEVSQEELVELEEAVTKEVQITLLADEGNEELEFADLTLNLDVNVESEERAFAANFIISLQKETLAAEDDFADQELVIDDRLIATATMDHNEEESELDPELIIEESNLEETENSLIDEELHAKTVINSSEKIVTPLATEQNVQRKEVDATEDVIIKEELNPAKSQLLNVANLQQDKKVNPTNLENTAAPTLVKQVSHDEAKKMTELNIGEDLSQEKLTNIVEAIKNEAMPKRAELLGAKISESYISHQLANSQLNVASVTLQQERVQISVAQHFDQPMPLMDEAELTPALSQRVQIMLNRQLNNATIALDPPELGPLMVKLHVDASQKTHLMFTTHSDAVREVIEQQLPRLKEMFEGQGLQLGDAGVSGQGAFSQSQESGDNNKNLKSDPSGMEVSGDEKEINLNDRHYAVTRSGVDLFA</sequence>
<evidence type="ECO:0000256" key="3">
    <source>
        <dbReference type="ARBA" id="ARBA00022795"/>
    </source>
</evidence>